<reference evidence="6 7" key="1">
    <citation type="submission" date="2017-03" db="EMBL/GenBank/DDBJ databases">
        <title>Genome of the blue death feigning beetle - Asbolus verrucosus.</title>
        <authorList>
            <person name="Rider S.D."/>
        </authorList>
    </citation>
    <scope>NUCLEOTIDE SEQUENCE [LARGE SCALE GENOMIC DNA]</scope>
    <source>
        <strain evidence="6">Butters</strain>
        <tissue evidence="6">Head and leg muscle</tissue>
    </source>
</reference>
<dbReference type="InterPro" id="IPR045851">
    <property type="entry name" value="AMP-bd_C_sf"/>
</dbReference>
<dbReference type="GO" id="GO:0046949">
    <property type="term" value="P:fatty-acyl-CoA biosynthetic process"/>
    <property type="evidence" value="ECO:0007669"/>
    <property type="project" value="TreeGrafter"/>
</dbReference>
<evidence type="ECO:0000256" key="1">
    <source>
        <dbReference type="ARBA" id="ARBA00004275"/>
    </source>
</evidence>
<dbReference type="Pfam" id="PF00501">
    <property type="entry name" value="AMP-binding"/>
    <property type="match status" value="2"/>
</dbReference>
<feature type="domain" description="AMP-dependent synthetase/ligase" evidence="4">
    <location>
        <begin position="595"/>
        <end position="705"/>
    </location>
</feature>
<dbReference type="EMBL" id="QDEB01084288">
    <property type="protein sequence ID" value="RZC33948.1"/>
    <property type="molecule type" value="Genomic_DNA"/>
</dbReference>
<feature type="domain" description="AMP-dependent synthetase/ligase" evidence="4">
    <location>
        <begin position="49"/>
        <end position="429"/>
    </location>
</feature>
<dbReference type="PANTHER" id="PTHR24096">
    <property type="entry name" value="LONG-CHAIN-FATTY-ACID--COA LIGASE"/>
    <property type="match status" value="1"/>
</dbReference>
<comment type="subcellular location">
    <subcellularLocation>
        <location evidence="1">Peroxisome</location>
    </subcellularLocation>
</comment>
<feature type="domain" description="AMP-binding enzyme C-terminal" evidence="5">
    <location>
        <begin position="479"/>
        <end position="541"/>
    </location>
</feature>
<dbReference type="OrthoDB" id="10253869at2759"/>
<keyword evidence="7" id="KW-1185">Reference proteome</keyword>
<dbReference type="PANTHER" id="PTHR24096:SF422">
    <property type="entry name" value="BCDNA.GH02901"/>
    <property type="match status" value="1"/>
</dbReference>
<evidence type="ECO:0000313" key="7">
    <source>
        <dbReference type="Proteomes" id="UP000292052"/>
    </source>
</evidence>
<accession>A0A482VNJ3</accession>
<dbReference type="Gene3D" id="3.40.50.12780">
    <property type="entry name" value="N-terminal domain of ligase-like"/>
    <property type="match status" value="2"/>
</dbReference>
<dbReference type="Pfam" id="PF13193">
    <property type="entry name" value="AMP-binding_C"/>
    <property type="match status" value="1"/>
</dbReference>
<gene>
    <name evidence="6" type="ORF">BDFB_005953</name>
</gene>
<dbReference type="STRING" id="1661398.A0A482VNJ3"/>
<name>A0A482VNJ3_ASBVE</name>
<organism evidence="6 7">
    <name type="scientific">Asbolus verrucosus</name>
    <name type="common">Desert ironclad beetle</name>
    <dbReference type="NCBI Taxonomy" id="1661398"/>
    <lineage>
        <taxon>Eukaryota</taxon>
        <taxon>Metazoa</taxon>
        <taxon>Ecdysozoa</taxon>
        <taxon>Arthropoda</taxon>
        <taxon>Hexapoda</taxon>
        <taxon>Insecta</taxon>
        <taxon>Pterygota</taxon>
        <taxon>Neoptera</taxon>
        <taxon>Endopterygota</taxon>
        <taxon>Coleoptera</taxon>
        <taxon>Polyphaga</taxon>
        <taxon>Cucujiformia</taxon>
        <taxon>Tenebrionidae</taxon>
        <taxon>Pimeliinae</taxon>
        <taxon>Asbolus</taxon>
    </lineage>
</organism>
<evidence type="ECO:0000313" key="6">
    <source>
        <dbReference type="EMBL" id="RZC33948.1"/>
    </source>
</evidence>
<keyword evidence="6" id="KW-0436">Ligase</keyword>
<evidence type="ECO:0000256" key="2">
    <source>
        <dbReference type="ARBA" id="ARBA00006432"/>
    </source>
</evidence>
<dbReference type="SUPFAM" id="SSF56801">
    <property type="entry name" value="Acetyl-CoA synthetase-like"/>
    <property type="match status" value="2"/>
</dbReference>
<comment type="similarity">
    <text evidence="2">Belongs to the ATP-dependent AMP-binding enzyme family.</text>
</comment>
<dbReference type="InterPro" id="IPR000873">
    <property type="entry name" value="AMP-dep_synth/lig_dom"/>
</dbReference>
<dbReference type="FunFam" id="3.40.50.12780:FF:000003">
    <property type="entry name" value="Long-chain-fatty-acid--CoA ligase FadD"/>
    <property type="match status" value="1"/>
</dbReference>
<dbReference type="Proteomes" id="UP000292052">
    <property type="component" value="Unassembled WGS sequence"/>
</dbReference>
<dbReference type="AlphaFoldDB" id="A0A482VNJ3"/>
<evidence type="ECO:0000256" key="3">
    <source>
        <dbReference type="ARBA" id="ARBA00023140"/>
    </source>
</evidence>
<sequence length="767" mass="85632">NLLSSTLRHVNSLKIIRKLSSASAHILDSGLPEVQIPEISVPELIFSRCEKYEPLTAIECGITGRKYTYGDIIKKSKNLSKAVRKKLNLNEGDVIALLLPNIPEFPLAVLGALQAGLIVTTLNPAFTQEEICRQLSDSSAKALITLNSLWNIVYTSCRLLKKSLPILIIKTEQGQSLPRESIDFGEFVDSTVDCPEIQPRKPEDVALLPYSSGTTGLPKGVQLTHYNIVANVTQNSSPYVLPIENTTDSHQDIIPLILPMFHIYGLNLGNLTTLTHGAKAVTLPKFTPDDYVSVLRNHKPHYRQWVRLCYDADTRFKKEVNFQEDLQSVRVLFSGAAPLGALDEQRFIEKIGRNVHMLQGYGLTETSPGVLSTSIQLKSEIYCSGSIGRPIPNTLVKIVDVEDKTGTPLGPNTTGELLIKGPQVMKGYLNRPEETKNAFLEGWLRTGDMVHYNEERVFFITDRLKELIKVKGYQVPPAELEEIIRNFPNVEDAAVIGVPHPIQGEVPRAYIIPKKNTKINIRDVEDYVKGKVAPYKQLKGGIAIFLSGTLRKRVKSFRKPDIKRLSSTSTHILESGLPDVVIPKISVPELVISKCEKYENLTATECGITGRKYTYGDIIKKSKNLSKALRKKLNLNEGDVIGILLPNVPEFPLIVLGALQAGLIITTLNPLYTQEEICRQLLDSSAKALITLNSLWNVANTSRELLKKPLPILTIKTEDNLYIKEQSTLLNLSTMKLITQKFYHVNLKMLHVYHIPVAPQAYRKVYC</sequence>
<dbReference type="GO" id="GO:0004467">
    <property type="term" value="F:long-chain fatty acid-CoA ligase activity"/>
    <property type="evidence" value="ECO:0007669"/>
    <property type="project" value="TreeGrafter"/>
</dbReference>
<feature type="non-terminal residue" evidence="6">
    <location>
        <position position="1"/>
    </location>
</feature>
<comment type="caution">
    <text evidence="6">The sequence shown here is derived from an EMBL/GenBank/DDBJ whole genome shotgun (WGS) entry which is preliminary data.</text>
</comment>
<protein>
    <submittedName>
        <fullName evidence="6">4-coumarate--CoA ligase 1</fullName>
    </submittedName>
</protein>
<dbReference type="InterPro" id="IPR020845">
    <property type="entry name" value="AMP-binding_CS"/>
</dbReference>
<dbReference type="GO" id="GO:0005777">
    <property type="term" value="C:peroxisome"/>
    <property type="evidence" value="ECO:0007669"/>
    <property type="project" value="UniProtKB-SubCell"/>
</dbReference>
<dbReference type="Gene3D" id="3.30.300.30">
    <property type="match status" value="1"/>
</dbReference>
<evidence type="ECO:0000259" key="4">
    <source>
        <dbReference type="Pfam" id="PF00501"/>
    </source>
</evidence>
<proteinExistence type="inferred from homology"/>
<keyword evidence="3" id="KW-0576">Peroxisome</keyword>
<dbReference type="InterPro" id="IPR042099">
    <property type="entry name" value="ANL_N_sf"/>
</dbReference>
<dbReference type="PROSITE" id="PS00455">
    <property type="entry name" value="AMP_BINDING"/>
    <property type="match status" value="1"/>
</dbReference>
<dbReference type="InterPro" id="IPR025110">
    <property type="entry name" value="AMP-bd_C"/>
</dbReference>
<evidence type="ECO:0000259" key="5">
    <source>
        <dbReference type="Pfam" id="PF13193"/>
    </source>
</evidence>